<reference evidence="4" key="2">
    <citation type="submission" date="2020-09" db="EMBL/GenBank/DDBJ databases">
        <authorList>
            <person name="Sun Q."/>
            <person name="Ohkuma M."/>
        </authorList>
    </citation>
    <scope>NUCLEOTIDE SEQUENCE</scope>
    <source>
        <strain evidence="4">JCM 14359</strain>
    </source>
</reference>
<evidence type="ECO:0000313" key="5">
    <source>
        <dbReference type="Proteomes" id="UP000653099"/>
    </source>
</evidence>
<dbReference type="Pfam" id="PF25137">
    <property type="entry name" value="ADH_Fe_C"/>
    <property type="match status" value="1"/>
</dbReference>
<dbReference type="SUPFAM" id="SSF56796">
    <property type="entry name" value="Dehydroquinate synthase-like"/>
    <property type="match status" value="1"/>
</dbReference>
<comment type="caution">
    <text evidence="4">The sequence shown here is derived from an EMBL/GenBank/DDBJ whole genome shotgun (WGS) entry which is preliminary data.</text>
</comment>
<dbReference type="Gene3D" id="1.20.1090.10">
    <property type="entry name" value="Dehydroquinate synthase-like - alpha domain"/>
    <property type="match status" value="1"/>
</dbReference>
<dbReference type="InterPro" id="IPR056798">
    <property type="entry name" value="ADH_Fe_C"/>
</dbReference>
<gene>
    <name evidence="4" type="ORF">GCM10008995_01070</name>
</gene>
<dbReference type="RefSeq" id="WP_188785382.1">
    <property type="nucleotide sequence ID" value="NZ_BMOC01000001.1"/>
</dbReference>
<accession>A0A830E5L5</accession>
<dbReference type="Pfam" id="PF00465">
    <property type="entry name" value="Fe-ADH"/>
    <property type="match status" value="1"/>
</dbReference>
<dbReference type="InterPro" id="IPR001670">
    <property type="entry name" value="ADH_Fe/GldA"/>
</dbReference>
<feature type="domain" description="Fe-containing alcohol dehydrogenase-like C-terminal" evidence="3">
    <location>
        <begin position="207"/>
        <end position="386"/>
    </location>
</feature>
<dbReference type="EMBL" id="BMOC01000001">
    <property type="protein sequence ID" value="GGI94621.1"/>
    <property type="molecule type" value="Genomic_DNA"/>
</dbReference>
<name>A0A830E5L5_9EURY</name>
<dbReference type="GO" id="GO:0004022">
    <property type="term" value="F:alcohol dehydrogenase (NAD+) activity"/>
    <property type="evidence" value="ECO:0007669"/>
    <property type="project" value="TreeGrafter"/>
</dbReference>
<keyword evidence="5" id="KW-1185">Reference proteome</keyword>
<proteinExistence type="predicted"/>
<dbReference type="PANTHER" id="PTHR11496">
    <property type="entry name" value="ALCOHOL DEHYDROGENASE"/>
    <property type="match status" value="1"/>
</dbReference>
<dbReference type="AlphaFoldDB" id="A0A830E5L5"/>
<evidence type="ECO:0000313" key="4">
    <source>
        <dbReference type="EMBL" id="GGI94621.1"/>
    </source>
</evidence>
<reference evidence="4" key="1">
    <citation type="journal article" date="2014" name="Int. J. Syst. Evol. Microbiol.">
        <title>Complete genome sequence of Corynebacterium casei LMG S-19264T (=DSM 44701T), isolated from a smear-ripened cheese.</title>
        <authorList>
            <consortium name="US DOE Joint Genome Institute (JGI-PGF)"/>
            <person name="Walter F."/>
            <person name="Albersmeier A."/>
            <person name="Kalinowski J."/>
            <person name="Ruckert C."/>
        </authorList>
    </citation>
    <scope>NUCLEOTIDE SEQUENCE</scope>
    <source>
        <strain evidence="4">JCM 14359</strain>
    </source>
</reference>
<evidence type="ECO:0000256" key="1">
    <source>
        <dbReference type="ARBA" id="ARBA00023002"/>
    </source>
</evidence>
<evidence type="ECO:0000259" key="2">
    <source>
        <dbReference type="Pfam" id="PF00465"/>
    </source>
</evidence>
<dbReference type="CDD" id="cd14866">
    <property type="entry name" value="Fe-ADH-like"/>
    <property type="match status" value="1"/>
</dbReference>
<sequence>MHATDGFRFDYRPGTIRVGTGCVDELGAELGSRGLDRALLVAGRTVGTTPAVVDPIRAGVGDRLVGEFPETTPDKTLGTALAGLRAARAHDADAVVTVGGGSTLDTAKVLCALSTHGDAAAQVAEEAVETGHLSVADDADPLPMLAVPTTLAGADLSDLAGITLTLDREVTGNRTPPSGGVRDPRLMPTALFYDADRYRTTPTPVLAASAMNGFDKGVEMLYSPLSTPITDGTAARGLRLLRSGLGTLLDDPMDGDRLADVLAGVVAVQYGLAGTEGYRASIIHAFGHGFSHGSGVHQGTIHGIVAPHVLRYVFDRVDGRRDLLASALGVAGADADPAEATIDAVAGVRDDLELPARLRDLNGVERADLPSIARAIRADDLLGVAPDGIDPSIDGIESVLDNAW</sequence>
<dbReference type="Proteomes" id="UP000653099">
    <property type="component" value="Unassembled WGS sequence"/>
</dbReference>
<dbReference type="OrthoDB" id="57329at2157"/>
<protein>
    <submittedName>
        <fullName evidence="4">Alcohol dehydrogenase</fullName>
    </submittedName>
</protein>
<feature type="domain" description="Alcohol dehydrogenase iron-type/glycerol dehydrogenase GldA" evidence="2">
    <location>
        <begin position="13"/>
        <end position="167"/>
    </location>
</feature>
<evidence type="ECO:0000259" key="3">
    <source>
        <dbReference type="Pfam" id="PF25137"/>
    </source>
</evidence>
<dbReference type="PANTHER" id="PTHR11496:SF83">
    <property type="entry name" value="HYDROXYACID-OXOACID TRANSHYDROGENASE, MITOCHONDRIAL"/>
    <property type="match status" value="1"/>
</dbReference>
<dbReference type="GO" id="GO:0046872">
    <property type="term" value="F:metal ion binding"/>
    <property type="evidence" value="ECO:0007669"/>
    <property type="project" value="InterPro"/>
</dbReference>
<dbReference type="InterPro" id="IPR039697">
    <property type="entry name" value="Alcohol_dehydrogenase_Fe"/>
</dbReference>
<dbReference type="Gene3D" id="3.40.50.1970">
    <property type="match status" value="1"/>
</dbReference>
<keyword evidence="1" id="KW-0560">Oxidoreductase</keyword>
<organism evidence="4 5">
    <name type="scientific">Halobellus salinus</name>
    <dbReference type="NCBI Taxonomy" id="931585"/>
    <lineage>
        <taxon>Archaea</taxon>
        <taxon>Methanobacteriati</taxon>
        <taxon>Methanobacteriota</taxon>
        <taxon>Stenosarchaea group</taxon>
        <taxon>Halobacteria</taxon>
        <taxon>Halobacteriales</taxon>
        <taxon>Haloferacaceae</taxon>
        <taxon>Halobellus</taxon>
    </lineage>
</organism>